<keyword evidence="1" id="KW-0479">Metal-binding</keyword>
<dbReference type="GO" id="GO:0003700">
    <property type="term" value="F:DNA-binding transcription factor activity"/>
    <property type="evidence" value="ECO:0007669"/>
    <property type="project" value="InterPro"/>
</dbReference>
<dbReference type="NCBIfam" id="TIGR01950">
    <property type="entry name" value="SoxR"/>
    <property type="match status" value="1"/>
</dbReference>
<dbReference type="PROSITE" id="PS50937">
    <property type="entry name" value="HTH_MERR_2"/>
    <property type="match status" value="1"/>
</dbReference>
<gene>
    <name evidence="6" type="ORF">UFOPK3402_01007</name>
</gene>
<evidence type="ECO:0000256" key="3">
    <source>
        <dbReference type="ARBA" id="ARBA00023014"/>
    </source>
</evidence>
<keyword evidence="2" id="KW-0408">Iron</keyword>
<evidence type="ECO:0000256" key="2">
    <source>
        <dbReference type="ARBA" id="ARBA00023004"/>
    </source>
</evidence>
<keyword evidence="3" id="KW-0411">Iron-sulfur</keyword>
<dbReference type="SUPFAM" id="SSF46955">
    <property type="entry name" value="Putative DNA-binding domain"/>
    <property type="match status" value="1"/>
</dbReference>
<evidence type="ECO:0000256" key="4">
    <source>
        <dbReference type="ARBA" id="ARBA00023125"/>
    </source>
</evidence>
<dbReference type="SMART" id="SM00422">
    <property type="entry name" value="HTH_MERR"/>
    <property type="match status" value="1"/>
</dbReference>
<dbReference type="GO" id="GO:0003677">
    <property type="term" value="F:DNA binding"/>
    <property type="evidence" value="ECO:0007669"/>
    <property type="project" value="UniProtKB-KW"/>
</dbReference>
<dbReference type="GO" id="GO:0006979">
    <property type="term" value="P:response to oxidative stress"/>
    <property type="evidence" value="ECO:0007669"/>
    <property type="project" value="InterPro"/>
</dbReference>
<protein>
    <submittedName>
        <fullName evidence="6">Unannotated protein</fullName>
    </submittedName>
</protein>
<reference evidence="6" key="1">
    <citation type="submission" date="2020-05" db="EMBL/GenBank/DDBJ databases">
        <authorList>
            <person name="Chiriac C."/>
            <person name="Salcher M."/>
            <person name="Ghai R."/>
            <person name="Kavagutti S V."/>
        </authorList>
    </citation>
    <scope>NUCLEOTIDE SEQUENCE</scope>
</reference>
<dbReference type="AlphaFoldDB" id="A0A6J7E1H9"/>
<dbReference type="PANTHER" id="PTHR30204">
    <property type="entry name" value="REDOX-CYCLING DRUG-SENSING TRANSCRIPTIONAL ACTIVATOR SOXR"/>
    <property type="match status" value="1"/>
</dbReference>
<dbReference type="PANTHER" id="PTHR30204:SF0">
    <property type="entry name" value="REDOX-SENSITIVE TRANSCRIPTIONAL ACTIVATOR SOXR"/>
    <property type="match status" value="1"/>
</dbReference>
<evidence type="ECO:0000256" key="1">
    <source>
        <dbReference type="ARBA" id="ARBA00022714"/>
    </source>
</evidence>
<sequence length="165" mass="18565">MTVDACTLPTLTVGQLAERSGLAVSALHFYERSGLIRSTRDTGNRRRYTRDTLRRLAFIRASQRVGIPLAEIKQALDSLPRRRTPREADWFTLSTKWQRRLNDQIEQLTRLREDLTNCIGCGCLSFSRCQLVNADDVMAAEGAGARRLEPGTPRPDPYECCPLGA</sequence>
<keyword evidence="4" id="KW-0238">DNA-binding</keyword>
<dbReference type="PRINTS" id="PR00040">
    <property type="entry name" value="HTHMERR"/>
</dbReference>
<name>A0A6J7E1H9_9ZZZZ</name>
<evidence type="ECO:0000313" key="6">
    <source>
        <dbReference type="EMBL" id="CAB4876942.1"/>
    </source>
</evidence>
<dbReference type="Gene3D" id="1.10.1660.10">
    <property type="match status" value="1"/>
</dbReference>
<dbReference type="CDD" id="cd01110">
    <property type="entry name" value="HTH_SoxR"/>
    <property type="match status" value="1"/>
</dbReference>
<feature type="domain" description="HTH merR-type" evidence="5">
    <location>
        <begin position="10"/>
        <end position="78"/>
    </location>
</feature>
<dbReference type="InterPro" id="IPR010211">
    <property type="entry name" value="Redox-sen_tscrpt-act_SoxR"/>
</dbReference>
<keyword evidence="1" id="KW-0001">2Fe-2S</keyword>
<dbReference type="Pfam" id="PF13411">
    <property type="entry name" value="MerR_1"/>
    <property type="match status" value="1"/>
</dbReference>
<dbReference type="InterPro" id="IPR009061">
    <property type="entry name" value="DNA-bd_dom_put_sf"/>
</dbReference>
<proteinExistence type="predicted"/>
<dbReference type="InterPro" id="IPR000551">
    <property type="entry name" value="MerR-type_HTH_dom"/>
</dbReference>
<evidence type="ECO:0000259" key="5">
    <source>
        <dbReference type="PROSITE" id="PS50937"/>
    </source>
</evidence>
<dbReference type="EMBL" id="CAFBLS010000113">
    <property type="protein sequence ID" value="CAB4876942.1"/>
    <property type="molecule type" value="Genomic_DNA"/>
</dbReference>
<dbReference type="InterPro" id="IPR047057">
    <property type="entry name" value="MerR_fam"/>
</dbReference>
<dbReference type="GO" id="GO:0051537">
    <property type="term" value="F:2 iron, 2 sulfur cluster binding"/>
    <property type="evidence" value="ECO:0007669"/>
    <property type="project" value="UniProtKB-KW"/>
</dbReference>
<dbReference type="PROSITE" id="PS00552">
    <property type="entry name" value="HTH_MERR_1"/>
    <property type="match status" value="1"/>
</dbReference>
<accession>A0A6J7E1H9</accession>
<organism evidence="6">
    <name type="scientific">freshwater metagenome</name>
    <dbReference type="NCBI Taxonomy" id="449393"/>
    <lineage>
        <taxon>unclassified sequences</taxon>
        <taxon>metagenomes</taxon>
        <taxon>ecological metagenomes</taxon>
    </lineage>
</organism>